<evidence type="ECO:0000259" key="4">
    <source>
        <dbReference type="PROSITE" id="PS50901"/>
    </source>
</evidence>
<accession>A0ABW5RS35</accession>
<keyword evidence="2 3" id="KW-0067">ATP-binding</keyword>
<evidence type="ECO:0000256" key="2">
    <source>
        <dbReference type="ARBA" id="ARBA00022840"/>
    </source>
</evidence>
<evidence type="ECO:0000256" key="3">
    <source>
        <dbReference type="PROSITE-ProRule" id="PRU00289"/>
    </source>
</evidence>
<dbReference type="InterPro" id="IPR050206">
    <property type="entry name" value="FtsK/SpoIIIE/SftA"/>
</dbReference>
<dbReference type="EMBL" id="JBHUMF010000030">
    <property type="protein sequence ID" value="MFD2681492.1"/>
    <property type="molecule type" value="Genomic_DNA"/>
</dbReference>
<dbReference type="InterPro" id="IPR027417">
    <property type="entry name" value="P-loop_NTPase"/>
</dbReference>
<gene>
    <name evidence="5" type="ORF">ACFSUL_12120</name>
</gene>
<keyword evidence="6" id="KW-1185">Reference proteome</keyword>
<sequence>MNFKTTWAKLKTRKKLIDCFKSGGIHLTYEMSDKTKRLILPKIHSVDSTDNSTTIIFSLPNGLDPKLLQKHFYVFQQHFGKSIELEGEYKKYVLTIHHTSLTKSLKYNYEALSPLLSDLDVPIVCGKDSNGNIMVYDAITEPNCLISGEPGAGKSTQLRSILTTLIKYKSPDNLHIYLGDLKMSEFFLFKGIQHVKSVCIYPQDMARMLDHIHAEMKRRGELLNKHEATHVNNLPAFAKVPYIVLAIDEIVMIMDDKEMKKQLVQLVALGRALGIYCILSLQRPSHDILDTKIRGLLTVRMGFRTTDLSNSRIIGTPGSEKISRETPGRFLIKRDELTELQAPYLTESKAREILAEYKDEGWTDMFVGSNSPKMGGIKIEQLTEEDVFNDVK</sequence>
<proteinExistence type="predicted"/>
<dbReference type="Proteomes" id="UP001597506">
    <property type="component" value="Unassembled WGS sequence"/>
</dbReference>
<dbReference type="PANTHER" id="PTHR22683:SF1">
    <property type="entry name" value="TYPE VII SECRETION SYSTEM PROTEIN ESSC"/>
    <property type="match status" value="1"/>
</dbReference>
<dbReference type="PANTHER" id="PTHR22683">
    <property type="entry name" value="SPORULATION PROTEIN RELATED"/>
    <property type="match status" value="1"/>
</dbReference>
<reference evidence="6" key="1">
    <citation type="journal article" date="2019" name="Int. J. Syst. Evol. Microbiol.">
        <title>The Global Catalogue of Microorganisms (GCM) 10K type strain sequencing project: providing services to taxonomists for standard genome sequencing and annotation.</title>
        <authorList>
            <consortium name="The Broad Institute Genomics Platform"/>
            <consortium name="The Broad Institute Genome Sequencing Center for Infectious Disease"/>
            <person name="Wu L."/>
            <person name="Ma J."/>
        </authorList>
    </citation>
    <scope>NUCLEOTIDE SEQUENCE [LARGE SCALE GENOMIC DNA]</scope>
    <source>
        <strain evidence="6">KCTC 3913</strain>
    </source>
</reference>
<organism evidence="5 6">
    <name type="scientific">Bacillus seohaeanensis</name>
    <dbReference type="NCBI Taxonomy" id="284580"/>
    <lineage>
        <taxon>Bacteria</taxon>
        <taxon>Bacillati</taxon>
        <taxon>Bacillota</taxon>
        <taxon>Bacilli</taxon>
        <taxon>Bacillales</taxon>
        <taxon>Bacillaceae</taxon>
        <taxon>Bacillus</taxon>
    </lineage>
</organism>
<dbReference type="PROSITE" id="PS50901">
    <property type="entry name" value="FTSK"/>
    <property type="match status" value="1"/>
</dbReference>
<dbReference type="SUPFAM" id="SSF52540">
    <property type="entry name" value="P-loop containing nucleoside triphosphate hydrolases"/>
    <property type="match status" value="1"/>
</dbReference>
<evidence type="ECO:0000313" key="5">
    <source>
        <dbReference type="EMBL" id="MFD2681492.1"/>
    </source>
</evidence>
<evidence type="ECO:0000313" key="6">
    <source>
        <dbReference type="Proteomes" id="UP001597506"/>
    </source>
</evidence>
<keyword evidence="1 3" id="KW-0547">Nucleotide-binding</keyword>
<dbReference type="RefSeq" id="WP_377935755.1">
    <property type="nucleotide sequence ID" value="NZ_JBHUMF010000030.1"/>
</dbReference>
<feature type="domain" description="FtsK" evidence="4">
    <location>
        <begin position="131"/>
        <end position="312"/>
    </location>
</feature>
<evidence type="ECO:0000256" key="1">
    <source>
        <dbReference type="ARBA" id="ARBA00022741"/>
    </source>
</evidence>
<feature type="binding site" evidence="3">
    <location>
        <begin position="148"/>
        <end position="155"/>
    </location>
    <ligand>
        <name>ATP</name>
        <dbReference type="ChEBI" id="CHEBI:30616"/>
    </ligand>
</feature>
<protein>
    <submittedName>
        <fullName evidence="5">FtsK/SpoIIIE domain-containing protein</fullName>
    </submittedName>
</protein>
<name>A0ABW5RS35_9BACI</name>
<dbReference type="Pfam" id="PF01580">
    <property type="entry name" value="FtsK_SpoIIIE"/>
    <property type="match status" value="1"/>
</dbReference>
<dbReference type="InterPro" id="IPR002543">
    <property type="entry name" value="FtsK_dom"/>
</dbReference>
<comment type="caution">
    <text evidence="5">The sequence shown here is derived from an EMBL/GenBank/DDBJ whole genome shotgun (WGS) entry which is preliminary data.</text>
</comment>
<dbReference type="Gene3D" id="3.40.50.300">
    <property type="entry name" value="P-loop containing nucleotide triphosphate hydrolases"/>
    <property type="match status" value="1"/>
</dbReference>